<evidence type="ECO:0000313" key="1">
    <source>
        <dbReference type="EMBL" id="PLT27545.1"/>
    </source>
</evidence>
<evidence type="ECO:0000313" key="2">
    <source>
        <dbReference type="Proteomes" id="UP000234748"/>
    </source>
</evidence>
<protein>
    <submittedName>
        <fullName evidence="1">Uncharacterized protein</fullName>
    </submittedName>
</protein>
<keyword evidence="2" id="KW-1185">Reference proteome</keyword>
<name>A0A2N5LZQ3_9BACI</name>
<sequence>MLKQTALKVALSGVLLTGIVSSPFSLNTERIISYASQEQSQYAKPLDKLVFISSTELGEKIKHIKGGKKDETLDKLKDKVKKNALEVKSVKKSGRLDKKNKDLVESTDIAANVDDVRKDADLQAYLQTALDEGKKVYLYGETSLEEYKQLLNIDKIKVKAKDLQGYIEFGASAEDVKAEKGEFKENAPVADAVSNIIGFSKNGKEKRQFVDISIAAYDDEGNSIENKEDFYIQNIMAEQAEMVELDEAEYPEETALITSNKANAASSMVKEAYGAYSLAVSGSGTTMGRVDMDWELLLANRSTDNSSTYDYFTLSPLTQANAYNGAQARAIWQDLDIPIDGDELKNWTPQGDSAKSSWDLTIGFPWAFSATMGFGDAVTVDDQSSTGYDYARWNVTDGELDDEVFKGTAGWASTGTYATASYAAAVTVQIYSGTQYKTAAKRLSVNYDYS</sequence>
<comment type="caution">
    <text evidence="1">The sequence shown here is derived from an EMBL/GenBank/DDBJ whole genome shotgun (WGS) entry which is preliminary data.</text>
</comment>
<gene>
    <name evidence="1" type="ORF">CUU66_23305</name>
</gene>
<accession>A0A2N5LZQ3</accession>
<reference evidence="1 2" key="1">
    <citation type="submission" date="2017-11" db="EMBL/GenBank/DDBJ databases">
        <title>Comparitive Functional Genomics of Dry Heat Resistant strains isolated from the Viking Spacecraft.</title>
        <authorList>
            <person name="Seuylemezian A."/>
            <person name="Cooper K."/>
            <person name="Vaishampayan P."/>
        </authorList>
    </citation>
    <scope>NUCLEOTIDE SEQUENCE [LARGE SCALE GENOMIC DNA]</scope>
    <source>
        <strain evidence="1 2">V1-29</strain>
    </source>
</reference>
<dbReference type="RefSeq" id="WP_101645788.1">
    <property type="nucleotide sequence ID" value="NZ_PGUY01000095.1"/>
</dbReference>
<organism evidence="1 2">
    <name type="scientific">Peribacillus deserti</name>
    <dbReference type="NCBI Taxonomy" id="673318"/>
    <lineage>
        <taxon>Bacteria</taxon>
        <taxon>Bacillati</taxon>
        <taxon>Bacillota</taxon>
        <taxon>Bacilli</taxon>
        <taxon>Bacillales</taxon>
        <taxon>Bacillaceae</taxon>
        <taxon>Peribacillus</taxon>
    </lineage>
</organism>
<proteinExistence type="predicted"/>
<dbReference type="OrthoDB" id="2918548at2"/>
<dbReference type="EMBL" id="PGUY01000095">
    <property type="protein sequence ID" value="PLT27545.1"/>
    <property type="molecule type" value="Genomic_DNA"/>
</dbReference>
<dbReference type="AlphaFoldDB" id="A0A2N5LZQ3"/>
<dbReference type="Proteomes" id="UP000234748">
    <property type="component" value="Unassembled WGS sequence"/>
</dbReference>